<dbReference type="AlphaFoldDB" id="A0A6A4GK97"/>
<sequence>MSATSEYPSLHLHLRPATLSDLSQITSLVLPQVSHDGFHDYFFPHQDRYPGDFVFWWKRYFRDIILRPYTVVLLAEDLEQKIHGIAVWMYAPKATGGNADDVPEPRGLDIAKDSWFEVIRRRIYGWVDVITDIIHPNRSIDPISLQEWNKTVIDMGKRLWSGNGRVHWFSAEFFTSKDPELDKRAMASLLLGWGIQQSKVDVVSTFVLTLVSLRDLYEGVGFQLVDEVECHKVQLSMMAVGDAIWCVNNERERERDESSQKTPCKESEPGKDNTEPELWGKMEVKTTFSPTIQLTDFVYWMFDSRMYNIHASVH</sequence>
<protein>
    <recommendedName>
        <fullName evidence="4">N-acetyltransferase domain-containing protein</fullName>
    </recommendedName>
</protein>
<dbReference type="Proteomes" id="UP000799118">
    <property type="component" value="Unassembled WGS sequence"/>
</dbReference>
<organism evidence="2 3">
    <name type="scientific">Gymnopus androsaceus JB14</name>
    <dbReference type="NCBI Taxonomy" id="1447944"/>
    <lineage>
        <taxon>Eukaryota</taxon>
        <taxon>Fungi</taxon>
        <taxon>Dikarya</taxon>
        <taxon>Basidiomycota</taxon>
        <taxon>Agaricomycotina</taxon>
        <taxon>Agaricomycetes</taxon>
        <taxon>Agaricomycetidae</taxon>
        <taxon>Agaricales</taxon>
        <taxon>Marasmiineae</taxon>
        <taxon>Omphalotaceae</taxon>
        <taxon>Gymnopus</taxon>
    </lineage>
</organism>
<name>A0A6A4GK97_9AGAR</name>
<evidence type="ECO:0000256" key="1">
    <source>
        <dbReference type="SAM" id="MobiDB-lite"/>
    </source>
</evidence>
<evidence type="ECO:0000313" key="2">
    <source>
        <dbReference type="EMBL" id="KAE9385958.1"/>
    </source>
</evidence>
<accession>A0A6A4GK97</accession>
<proteinExistence type="predicted"/>
<keyword evidence="3" id="KW-1185">Reference proteome</keyword>
<dbReference type="InterPro" id="IPR016181">
    <property type="entry name" value="Acyl_CoA_acyltransferase"/>
</dbReference>
<dbReference type="SUPFAM" id="SSF55729">
    <property type="entry name" value="Acyl-CoA N-acyltransferases (Nat)"/>
    <property type="match status" value="1"/>
</dbReference>
<dbReference type="Gene3D" id="3.40.630.30">
    <property type="match status" value="1"/>
</dbReference>
<reference evidence="2" key="1">
    <citation type="journal article" date="2019" name="Environ. Microbiol.">
        <title>Fungal ecological strategies reflected in gene transcription - a case study of two litter decomposers.</title>
        <authorList>
            <person name="Barbi F."/>
            <person name="Kohler A."/>
            <person name="Barry K."/>
            <person name="Baskaran P."/>
            <person name="Daum C."/>
            <person name="Fauchery L."/>
            <person name="Ihrmark K."/>
            <person name="Kuo A."/>
            <person name="LaButti K."/>
            <person name="Lipzen A."/>
            <person name="Morin E."/>
            <person name="Grigoriev I.V."/>
            <person name="Henrissat B."/>
            <person name="Lindahl B."/>
            <person name="Martin F."/>
        </authorList>
    </citation>
    <scope>NUCLEOTIDE SEQUENCE</scope>
    <source>
        <strain evidence="2">JB14</strain>
    </source>
</reference>
<gene>
    <name evidence="2" type="ORF">BT96DRAFT_981904</name>
</gene>
<evidence type="ECO:0008006" key="4">
    <source>
        <dbReference type="Google" id="ProtNLM"/>
    </source>
</evidence>
<dbReference type="OrthoDB" id="4738875at2759"/>
<dbReference type="EMBL" id="ML769927">
    <property type="protein sequence ID" value="KAE9385958.1"/>
    <property type="molecule type" value="Genomic_DNA"/>
</dbReference>
<evidence type="ECO:0000313" key="3">
    <source>
        <dbReference type="Proteomes" id="UP000799118"/>
    </source>
</evidence>
<feature type="region of interest" description="Disordered" evidence="1">
    <location>
        <begin position="251"/>
        <end position="278"/>
    </location>
</feature>